<evidence type="ECO:0000256" key="7">
    <source>
        <dbReference type="ARBA" id="ARBA00023242"/>
    </source>
</evidence>
<feature type="compositionally biased region" description="Basic and acidic residues" evidence="10">
    <location>
        <begin position="731"/>
        <end position="742"/>
    </location>
</feature>
<comment type="function">
    <text evidence="9">Component of the Mediator complex, a coactivator involved in the regulated transcription of nearly all RNA polymerase II-dependent genes. Mediator functions as a bridge to convey information from gene-specific regulatory proteins to the basal RNA polymerase II transcription machinery. Mediator is recruited to promoters by direct interactions with regulatory proteins and serves as a scaffold for the assembly of a functional preinitiation complex with RNA polymerase II and the general transcription factors.</text>
</comment>
<evidence type="ECO:0000256" key="4">
    <source>
        <dbReference type="ARBA" id="ARBA00023015"/>
    </source>
</evidence>
<evidence type="ECO:0000256" key="1">
    <source>
        <dbReference type="ARBA" id="ARBA00004123"/>
    </source>
</evidence>
<protein>
    <recommendedName>
        <fullName evidence="3 9">Mediator of RNA polymerase II transcription subunit 14</fullName>
    </recommendedName>
    <alternativeName>
        <fullName evidence="8 9">Mediator complex subunit 14</fullName>
    </alternativeName>
</protein>
<dbReference type="GO" id="GO:0016592">
    <property type="term" value="C:mediator complex"/>
    <property type="evidence" value="ECO:0007669"/>
    <property type="project" value="UniProtKB-UniRule"/>
</dbReference>
<dbReference type="InterPro" id="IPR013947">
    <property type="entry name" value="Mediator_Med14"/>
</dbReference>
<dbReference type="GO" id="GO:0070847">
    <property type="term" value="C:core mediator complex"/>
    <property type="evidence" value="ECO:0007669"/>
    <property type="project" value="TreeGrafter"/>
</dbReference>
<dbReference type="STRING" id="436010.A0A165XDN0"/>
<evidence type="ECO:0000256" key="10">
    <source>
        <dbReference type="SAM" id="MobiDB-lite"/>
    </source>
</evidence>
<evidence type="ECO:0000256" key="2">
    <source>
        <dbReference type="ARBA" id="ARBA00007813"/>
    </source>
</evidence>
<name>A0A165XDN0_9AGAM</name>
<evidence type="ECO:0000256" key="5">
    <source>
        <dbReference type="ARBA" id="ARBA00023159"/>
    </source>
</evidence>
<comment type="similarity">
    <text evidence="2 9">Belongs to the Mediator complex subunit 14 family.</text>
</comment>
<keyword evidence="7 9" id="KW-0539">Nucleus</keyword>
<keyword evidence="6 9" id="KW-0804">Transcription</keyword>
<dbReference type="EMBL" id="KV417721">
    <property type="protein sequence ID" value="KZP08442.1"/>
    <property type="molecule type" value="Genomic_DNA"/>
</dbReference>
<evidence type="ECO:0000256" key="6">
    <source>
        <dbReference type="ARBA" id="ARBA00023163"/>
    </source>
</evidence>
<dbReference type="GO" id="GO:0003712">
    <property type="term" value="F:transcription coregulator activity"/>
    <property type="evidence" value="ECO:0007669"/>
    <property type="project" value="UniProtKB-UniRule"/>
</dbReference>
<feature type="region of interest" description="Disordered" evidence="10">
    <location>
        <begin position="716"/>
        <end position="742"/>
    </location>
</feature>
<dbReference type="PANTHER" id="PTHR12809:SF2">
    <property type="entry name" value="MEDIATOR OF RNA POLYMERASE II TRANSCRIPTION SUBUNIT 14"/>
    <property type="match status" value="1"/>
</dbReference>
<evidence type="ECO:0000256" key="8">
    <source>
        <dbReference type="ARBA" id="ARBA00032007"/>
    </source>
</evidence>
<comment type="subunit">
    <text evidence="9">Component of the Mediator complex.</text>
</comment>
<evidence type="ECO:0000259" key="11">
    <source>
        <dbReference type="Pfam" id="PF08638"/>
    </source>
</evidence>
<dbReference type="GO" id="GO:0006357">
    <property type="term" value="P:regulation of transcription by RNA polymerase II"/>
    <property type="evidence" value="ECO:0007669"/>
    <property type="project" value="InterPro"/>
</dbReference>
<evidence type="ECO:0000313" key="13">
    <source>
        <dbReference type="Proteomes" id="UP000076532"/>
    </source>
</evidence>
<evidence type="ECO:0000256" key="9">
    <source>
        <dbReference type="RuleBase" id="RU365082"/>
    </source>
</evidence>
<dbReference type="Pfam" id="PF08638">
    <property type="entry name" value="Med14"/>
    <property type="match status" value="1"/>
</dbReference>
<evidence type="ECO:0000313" key="12">
    <source>
        <dbReference type="EMBL" id="KZP08442.1"/>
    </source>
</evidence>
<keyword evidence="5 9" id="KW-0010">Activator</keyword>
<reference evidence="12 13" key="1">
    <citation type="journal article" date="2016" name="Mol. Biol. Evol.">
        <title>Comparative Genomics of Early-Diverging Mushroom-Forming Fungi Provides Insights into the Origins of Lignocellulose Decay Capabilities.</title>
        <authorList>
            <person name="Nagy L.G."/>
            <person name="Riley R."/>
            <person name="Tritt A."/>
            <person name="Adam C."/>
            <person name="Daum C."/>
            <person name="Floudas D."/>
            <person name="Sun H."/>
            <person name="Yadav J.S."/>
            <person name="Pangilinan J."/>
            <person name="Larsson K.H."/>
            <person name="Matsuura K."/>
            <person name="Barry K."/>
            <person name="Labutti K."/>
            <person name="Kuo R."/>
            <person name="Ohm R.A."/>
            <person name="Bhattacharya S.S."/>
            <person name="Shirouzu T."/>
            <person name="Yoshinaga Y."/>
            <person name="Martin F.M."/>
            <person name="Grigoriev I.V."/>
            <person name="Hibbett D.S."/>
        </authorList>
    </citation>
    <scope>NUCLEOTIDE SEQUENCE [LARGE SCALE GENOMIC DNA]</scope>
    <source>
        <strain evidence="12 13">CBS 109695</strain>
    </source>
</reference>
<keyword evidence="13" id="KW-1185">Reference proteome</keyword>
<organism evidence="12 13">
    <name type="scientific">Athelia psychrophila</name>
    <dbReference type="NCBI Taxonomy" id="1759441"/>
    <lineage>
        <taxon>Eukaryota</taxon>
        <taxon>Fungi</taxon>
        <taxon>Dikarya</taxon>
        <taxon>Basidiomycota</taxon>
        <taxon>Agaricomycotina</taxon>
        <taxon>Agaricomycetes</taxon>
        <taxon>Agaricomycetidae</taxon>
        <taxon>Atheliales</taxon>
        <taxon>Atheliaceae</taxon>
        <taxon>Athelia</taxon>
    </lineage>
</organism>
<gene>
    <name evidence="12" type="ORF">FIBSPDRAFT_1052409</name>
</gene>
<dbReference type="PANTHER" id="PTHR12809">
    <property type="entry name" value="MEDIATOR COMPLEX SUBUNIT"/>
    <property type="match status" value="1"/>
</dbReference>
<dbReference type="Proteomes" id="UP000076532">
    <property type="component" value="Unassembled WGS sequence"/>
</dbReference>
<accession>A0A165XDN0</accession>
<comment type="subcellular location">
    <subcellularLocation>
        <location evidence="1 9">Nucleus</location>
    </subcellularLocation>
</comment>
<dbReference type="AlphaFoldDB" id="A0A165XDN0"/>
<dbReference type="InterPro" id="IPR055122">
    <property type="entry name" value="Med14_N"/>
</dbReference>
<feature type="domain" description="Mediator complex subunit MED14 N-terminal" evidence="11">
    <location>
        <begin position="48"/>
        <end position="237"/>
    </location>
</feature>
<proteinExistence type="inferred from homology"/>
<dbReference type="OrthoDB" id="205099at2759"/>
<evidence type="ECO:0000256" key="3">
    <source>
        <dbReference type="ARBA" id="ARBA00019619"/>
    </source>
</evidence>
<sequence>MDHPMNGAMSNVHPPAVVSMNGIHHEAGTPEPAIEELERELPAVYDGQVPLGDLLSRVMQSIYAELSELAETMPNMSDTARKRVLAEWVVKTKKQVVKMYAVAKWARDADTVQKCMNITAFLMGQNQQFEDAMRGLTYAKESLDPARLRNHDLFTSLDVLTTGSYLRLPSAIKKFIITPPLLEDAEVLRTLQDMEDAIRYRLRMWEIVPVEMGAGKVENGRVYFTVPGLFDASLCLKGAGREEGWFFVHVEFLLTIGGDLTGMQEFPREPTGLMRRHIADEADARLAFYLPPPPPPPEYANDPAYVPPEMPERPKLAEGTTDTPLVRVYNFLQIMALSYQLEILWYQAQRMRSLGWSDFLNVEMSTDRKALKVEYWVRPPPPTIGGRPQPASINRAKLPSTGGALHIRIVEARTSLLAGGGPARNFKDRLKAELQASAKLRVEGAELSSTKVAERGRPSDEVEGLKFEVVWEPTKLALGVPVRLEDAVLDETVLRIDPANLDFEALLRAVIDKHTHMILCAFQNQLQRGPLRNIFAAPGVVTVVKAGGMHELKTHLVAEEQAITILDPRTGRLNLRDTGDLAAAGRGPRFIAITEKLNENPTMLLDVLARLRLNTITDLAEQKAKYLGLQSFRHRNFPREELSKLGPAARSWLYIQLANFPSHYLVLVITDEEFRFALISVEVRTETMYGNIIMKDIGWLEIQRIRGDGKEAISVVPSTAGPDMASGPKRKRDDKDEGHEGGKTTFRLETKVLRELYAYCCARVAYTRVEQQFKLRGIPYTHVSPTLGSPVTTELANIQSSLARSVPALCVQSADILAGAPAAEAAMPNIRVIPLNWWGDKKAQVVTCVKLKYVQQPIGKRAGASIIRPSKRIIYDTTEAVVSFLSENVDTCVDEFLEEWARVSKMVVIAREVAKMSKDKQWNGLQLLSFDLQTVEFAYAEDYAVSISVTDQLTATGGAFDLRFSRCPHAPWISQHQQRDPPNINTGDLYNPHDDAEPFLRPVLQHARLAPSLQRLVSLLRETLPIAAELEEMRLQSEREGGGLDTFAKAAGWYRVLYGDLRHALDFRLMTGQRIVILDASHSLFAADLSSLTSNTTTPAQPDTDALGLQPIPGFAEIIMDAIRDVAATGKAGLGTVAPVDVGVVCDAGAVRALGRVIHERVRARLGL</sequence>
<keyword evidence="4 9" id="KW-0805">Transcription regulation</keyword>